<dbReference type="Pfam" id="PF13525">
    <property type="entry name" value="YfiO"/>
    <property type="match status" value="1"/>
</dbReference>
<feature type="chain" id="PRO_5046896817" description="Outer membrane protein assembly factor BamD" evidence="8">
    <location>
        <begin position="24"/>
        <end position="270"/>
    </location>
</feature>
<feature type="repeat" description="TPR" evidence="7">
    <location>
        <begin position="71"/>
        <end position="104"/>
    </location>
</feature>
<feature type="signal peptide" evidence="8">
    <location>
        <begin position="1"/>
        <end position="23"/>
    </location>
</feature>
<dbReference type="Proteomes" id="UP001296873">
    <property type="component" value="Unassembled WGS sequence"/>
</dbReference>
<keyword evidence="5 6" id="KW-0449">Lipoprotein</keyword>
<dbReference type="PANTHER" id="PTHR37423:SF1">
    <property type="entry name" value="OUTER MEMBRANE PROTEIN ASSEMBLY FACTOR BAMD"/>
    <property type="match status" value="1"/>
</dbReference>
<gene>
    <name evidence="6" type="primary">bamD</name>
    <name evidence="10" type="ORF">CKO28_02060</name>
</gene>
<comment type="similarity">
    <text evidence="6">Belongs to the BamD family.</text>
</comment>
<keyword evidence="7" id="KW-0802">TPR repeat</keyword>
<name>A0ABS1D9M1_9PROT</name>
<evidence type="ECO:0000256" key="1">
    <source>
        <dbReference type="ARBA" id="ARBA00022729"/>
    </source>
</evidence>
<evidence type="ECO:0000259" key="9">
    <source>
        <dbReference type="Pfam" id="PF13525"/>
    </source>
</evidence>
<evidence type="ECO:0000256" key="5">
    <source>
        <dbReference type="ARBA" id="ARBA00023288"/>
    </source>
</evidence>
<feature type="domain" description="Outer membrane lipoprotein BamD-like" evidence="9">
    <location>
        <begin position="33"/>
        <end position="226"/>
    </location>
</feature>
<keyword evidence="1 6" id="KW-0732">Signal</keyword>
<organism evidence="10 11">
    <name type="scientific">Rhodovibrio sodomensis</name>
    <dbReference type="NCBI Taxonomy" id="1088"/>
    <lineage>
        <taxon>Bacteria</taxon>
        <taxon>Pseudomonadati</taxon>
        <taxon>Pseudomonadota</taxon>
        <taxon>Alphaproteobacteria</taxon>
        <taxon>Rhodospirillales</taxon>
        <taxon>Rhodovibrionaceae</taxon>
        <taxon>Rhodovibrio</taxon>
    </lineage>
</organism>
<dbReference type="InterPro" id="IPR017689">
    <property type="entry name" value="BamD"/>
</dbReference>
<keyword evidence="3 6" id="KW-0564">Palmitate</keyword>
<comment type="subunit">
    <text evidence="6">Part of the Bam complex.</text>
</comment>
<evidence type="ECO:0000256" key="8">
    <source>
        <dbReference type="SAM" id="SignalP"/>
    </source>
</evidence>
<dbReference type="HAMAP" id="MF_00922">
    <property type="entry name" value="OM_assembly_BamD"/>
    <property type="match status" value="1"/>
</dbReference>
<evidence type="ECO:0000256" key="6">
    <source>
        <dbReference type="HAMAP-Rule" id="MF_00922"/>
    </source>
</evidence>
<dbReference type="InterPro" id="IPR011990">
    <property type="entry name" value="TPR-like_helical_dom_sf"/>
</dbReference>
<protein>
    <recommendedName>
        <fullName evidence="6">Outer membrane protein assembly factor BamD</fullName>
    </recommendedName>
</protein>
<keyword evidence="4 6" id="KW-0998">Cell outer membrane</keyword>
<dbReference type="InterPro" id="IPR039565">
    <property type="entry name" value="BamD-like"/>
</dbReference>
<dbReference type="EMBL" id="NRRL01000002">
    <property type="protein sequence ID" value="MBK1666827.1"/>
    <property type="molecule type" value="Genomic_DNA"/>
</dbReference>
<sequence>MGRWRGFLLACALALPVGLAGCASDEPQYVERPVGELYNQAMNQLLDEQYQQAAQTFDEVERQHPYSTWASKAQLMAGYAHYLNDSYTEAVNALDRFIELHPGNRDIAYAYYLKALCYYEQIADVRRDQQMTRQARNALQEVVNRFPNSKYARDARLKLDLTEDHLAGAEMVVGRYYLNNGHYLAAIKRFRKVVEEYQTTTHVPEALHRLVEAYMALGVVDEAKATAAVLGHNYPGTEWYADSYELLTGRDVTPERDEDSWISRAWDQVS</sequence>
<dbReference type="NCBIfam" id="TIGR03302">
    <property type="entry name" value="OM_YfiO"/>
    <property type="match status" value="1"/>
</dbReference>
<dbReference type="PROSITE" id="PS50005">
    <property type="entry name" value="TPR"/>
    <property type="match status" value="1"/>
</dbReference>
<dbReference type="PROSITE" id="PS51257">
    <property type="entry name" value="PROKAR_LIPOPROTEIN"/>
    <property type="match status" value="1"/>
</dbReference>
<dbReference type="SUPFAM" id="SSF48452">
    <property type="entry name" value="TPR-like"/>
    <property type="match status" value="2"/>
</dbReference>
<comment type="subcellular location">
    <subcellularLocation>
        <location evidence="6">Cell outer membrane</location>
        <topology evidence="6">Lipid-anchor</topology>
    </subcellularLocation>
</comment>
<accession>A0ABS1D9M1</accession>
<evidence type="ECO:0000313" key="11">
    <source>
        <dbReference type="Proteomes" id="UP001296873"/>
    </source>
</evidence>
<dbReference type="PANTHER" id="PTHR37423">
    <property type="entry name" value="SOLUBLE LYTIC MUREIN TRANSGLYCOSYLASE-RELATED"/>
    <property type="match status" value="1"/>
</dbReference>
<evidence type="ECO:0000256" key="7">
    <source>
        <dbReference type="PROSITE-ProRule" id="PRU00339"/>
    </source>
</evidence>
<dbReference type="CDD" id="cd15830">
    <property type="entry name" value="BamD"/>
    <property type="match status" value="1"/>
</dbReference>
<evidence type="ECO:0000256" key="2">
    <source>
        <dbReference type="ARBA" id="ARBA00023136"/>
    </source>
</evidence>
<evidence type="ECO:0000256" key="3">
    <source>
        <dbReference type="ARBA" id="ARBA00023139"/>
    </source>
</evidence>
<keyword evidence="11" id="KW-1185">Reference proteome</keyword>
<reference evidence="10 11" key="1">
    <citation type="journal article" date="2020" name="Microorganisms">
        <title>Osmotic Adaptation and Compatible Solute Biosynthesis of Phototrophic Bacteria as Revealed from Genome Analyses.</title>
        <authorList>
            <person name="Imhoff J.F."/>
            <person name="Rahn T."/>
            <person name="Kunzel S."/>
            <person name="Keller A."/>
            <person name="Neulinger S.C."/>
        </authorList>
    </citation>
    <scope>NUCLEOTIDE SEQUENCE [LARGE SCALE GENOMIC DNA]</scope>
    <source>
        <strain evidence="10 11">DSM 9895</strain>
    </source>
</reference>
<evidence type="ECO:0000256" key="4">
    <source>
        <dbReference type="ARBA" id="ARBA00023237"/>
    </source>
</evidence>
<comment type="function">
    <text evidence="6">Part of the outer membrane protein assembly complex, which is involved in assembly and insertion of beta-barrel proteins into the outer membrane.</text>
</comment>
<evidence type="ECO:0000313" key="10">
    <source>
        <dbReference type="EMBL" id="MBK1666827.1"/>
    </source>
</evidence>
<dbReference type="Gene3D" id="1.25.40.10">
    <property type="entry name" value="Tetratricopeptide repeat domain"/>
    <property type="match status" value="1"/>
</dbReference>
<proteinExistence type="inferred from homology"/>
<dbReference type="InterPro" id="IPR019734">
    <property type="entry name" value="TPR_rpt"/>
</dbReference>
<comment type="caution">
    <text evidence="10">The sequence shown here is derived from an EMBL/GenBank/DDBJ whole genome shotgun (WGS) entry which is preliminary data.</text>
</comment>
<keyword evidence="2 6" id="KW-0472">Membrane</keyword>